<name>A0A1G2DEJ1_9BACT</name>
<evidence type="ECO:0008006" key="9">
    <source>
        <dbReference type="Google" id="ProtNLM"/>
    </source>
</evidence>
<dbReference type="InterPro" id="IPR045861">
    <property type="entry name" value="CorA_cytoplasmic_dom"/>
</dbReference>
<evidence type="ECO:0000256" key="5">
    <source>
        <dbReference type="ARBA" id="ARBA00023136"/>
    </source>
</evidence>
<reference evidence="7 8" key="1">
    <citation type="journal article" date="2016" name="Nat. Commun.">
        <title>Thousands of microbial genomes shed light on interconnected biogeochemical processes in an aquifer system.</title>
        <authorList>
            <person name="Anantharaman K."/>
            <person name="Brown C.T."/>
            <person name="Hug L.A."/>
            <person name="Sharon I."/>
            <person name="Castelle C.J."/>
            <person name="Probst A.J."/>
            <person name="Thomas B.C."/>
            <person name="Singh A."/>
            <person name="Wilkins M.J."/>
            <person name="Karaoz U."/>
            <person name="Brodie E.L."/>
            <person name="Williams K.H."/>
            <person name="Hubbard S.S."/>
            <person name="Banfield J.F."/>
        </authorList>
    </citation>
    <scope>NUCLEOTIDE SEQUENCE [LARGE SCALE GENOMIC DNA]</scope>
</reference>
<dbReference type="CDD" id="cd12827">
    <property type="entry name" value="EcCorA_ZntB-like_u2"/>
    <property type="match status" value="1"/>
</dbReference>
<evidence type="ECO:0000313" key="7">
    <source>
        <dbReference type="EMBL" id="OGZ12054.1"/>
    </source>
</evidence>
<dbReference type="GO" id="GO:0016020">
    <property type="term" value="C:membrane"/>
    <property type="evidence" value="ECO:0007669"/>
    <property type="project" value="UniProtKB-SubCell"/>
</dbReference>
<dbReference type="Gene3D" id="1.20.58.340">
    <property type="entry name" value="Magnesium transport protein CorA, transmembrane region"/>
    <property type="match status" value="2"/>
</dbReference>
<dbReference type="InterPro" id="IPR045863">
    <property type="entry name" value="CorA_TM1_TM2"/>
</dbReference>
<evidence type="ECO:0000256" key="2">
    <source>
        <dbReference type="ARBA" id="ARBA00009765"/>
    </source>
</evidence>
<dbReference type="Proteomes" id="UP000178534">
    <property type="component" value="Unassembled WGS sequence"/>
</dbReference>
<dbReference type="Pfam" id="PF01544">
    <property type="entry name" value="CorA"/>
    <property type="match status" value="1"/>
</dbReference>
<comment type="caution">
    <text evidence="7">The sequence shown here is derived from an EMBL/GenBank/DDBJ whole genome shotgun (WGS) entry which is preliminary data.</text>
</comment>
<dbReference type="AlphaFoldDB" id="A0A1G2DEJ1"/>
<dbReference type="InterPro" id="IPR047199">
    <property type="entry name" value="CorA-like"/>
</dbReference>
<sequence length="307" mass="35414">MITFYQKTITKGKLKQIEQFKVGSWVHVENPSEEEFVRLGEEFKLNLGLLEDAIDPYEVPRVEVENTTTYIFTRIPYEEDGQIFTAPVLFGVAETFVFTICARKLVFFERFMDGRVDVYTTQKVRFLLQLLAEEDAEYARFITLINKEVRRLSARLSGKISNEDIVRFVNFETILNDLLDALVPTNATLSKLVSGKFLTLREEDKEFANDVYLESGQLVELSRSNIRALMNIRNAYSTIMTNNLNRVIKLLTGLTIVLTIPSIIVNMYGMNVWLPFADSMHAFWIIASITAVVTTLTLWVFKRKEFL</sequence>
<evidence type="ECO:0000256" key="6">
    <source>
        <dbReference type="SAM" id="Phobius"/>
    </source>
</evidence>
<dbReference type="GO" id="GO:0046873">
    <property type="term" value="F:metal ion transmembrane transporter activity"/>
    <property type="evidence" value="ECO:0007669"/>
    <property type="project" value="InterPro"/>
</dbReference>
<dbReference type="STRING" id="1798665.A2942_00045"/>
<comment type="subcellular location">
    <subcellularLocation>
        <location evidence="1">Membrane</location>
        <topology evidence="1">Multi-pass membrane protein</topology>
    </subcellularLocation>
</comment>
<keyword evidence="5 6" id="KW-0472">Membrane</keyword>
<dbReference type="EMBL" id="MHLP01000028">
    <property type="protein sequence ID" value="OGZ12054.1"/>
    <property type="molecule type" value="Genomic_DNA"/>
</dbReference>
<comment type="similarity">
    <text evidence="2">Belongs to the CorA metal ion transporter (MIT) (TC 1.A.35) family.</text>
</comment>
<organism evidence="7 8">
    <name type="scientific">Candidatus Lloydbacteria bacterium RIFCSPLOWO2_01_FULL_50_20</name>
    <dbReference type="NCBI Taxonomy" id="1798665"/>
    <lineage>
        <taxon>Bacteria</taxon>
        <taxon>Candidatus Lloydiibacteriota</taxon>
    </lineage>
</organism>
<dbReference type="SUPFAM" id="SSF144083">
    <property type="entry name" value="Magnesium transport protein CorA, transmembrane region"/>
    <property type="match status" value="1"/>
</dbReference>
<dbReference type="PANTHER" id="PTHR47891">
    <property type="entry name" value="TRANSPORTER-RELATED"/>
    <property type="match status" value="1"/>
</dbReference>
<feature type="transmembrane region" description="Helical" evidence="6">
    <location>
        <begin position="281"/>
        <end position="301"/>
    </location>
</feature>
<accession>A0A1G2DEJ1</accession>
<gene>
    <name evidence="7" type="ORF">A2942_00045</name>
</gene>
<dbReference type="InterPro" id="IPR002523">
    <property type="entry name" value="MgTranspt_CorA/ZnTranspt_ZntB"/>
</dbReference>
<dbReference type="PANTHER" id="PTHR47891:SF2">
    <property type="entry name" value="MAGNESIUM AND COBALT TRANSPORTER"/>
    <property type="match status" value="1"/>
</dbReference>
<keyword evidence="3 6" id="KW-0812">Transmembrane</keyword>
<protein>
    <recommendedName>
        <fullName evidence="9">Magnesium transporter</fullName>
    </recommendedName>
</protein>
<evidence type="ECO:0000256" key="3">
    <source>
        <dbReference type="ARBA" id="ARBA00022692"/>
    </source>
</evidence>
<dbReference type="Gene3D" id="3.30.460.20">
    <property type="entry name" value="CorA soluble domain-like"/>
    <property type="match status" value="1"/>
</dbReference>
<evidence type="ECO:0000256" key="1">
    <source>
        <dbReference type="ARBA" id="ARBA00004141"/>
    </source>
</evidence>
<feature type="transmembrane region" description="Helical" evidence="6">
    <location>
        <begin position="250"/>
        <end position="269"/>
    </location>
</feature>
<evidence type="ECO:0000256" key="4">
    <source>
        <dbReference type="ARBA" id="ARBA00022989"/>
    </source>
</evidence>
<evidence type="ECO:0000313" key="8">
    <source>
        <dbReference type="Proteomes" id="UP000178534"/>
    </source>
</evidence>
<dbReference type="SUPFAM" id="SSF143865">
    <property type="entry name" value="CorA soluble domain-like"/>
    <property type="match status" value="1"/>
</dbReference>
<proteinExistence type="inferred from homology"/>
<keyword evidence="4 6" id="KW-1133">Transmembrane helix</keyword>